<feature type="region of interest" description="Disordered" evidence="1">
    <location>
        <begin position="109"/>
        <end position="166"/>
    </location>
</feature>
<dbReference type="EMBL" id="MU004190">
    <property type="protein sequence ID" value="KAF2494674.1"/>
    <property type="molecule type" value="Genomic_DNA"/>
</dbReference>
<sequence length="166" mass="18411">MCSTRASYPATDCEGRRDAYSPQPCPSTDPRRVAETLHVHLVKQNICEQIACSQSAPIHPLAPPSVPTTATTSRTHPHGLCFDQPRAQPILQTHEAKFAGWLIGHQQSCSIRSDTNPPTSAPLELGAPRNQRRPTSRYHHLNRSGRSPQKQPRIRRGSCIPHPPVR</sequence>
<proteinExistence type="predicted"/>
<feature type="region of interest" description="Disordered" evidence="1">
    <location>
        <begin position="1"/>
        <end position="29"/>
    </location>
</feature>
<evidence type="ECO:0000313" key="3">
    <source>
        <dbReference type="Proteomes" id="UP000799750"/>
    </source>
</evidence>
<name>A0A6A6QR73_9PEZI</name>
<gene>
    <name evidence="2" type="ORF">BU16DRAFT_45242</name>
</gene>
<feature type="compositionally biased region" description="Polar residues" evidence="1">
    <location>
        <begin position="109"/>
        <end position="118"/>
    </location>
</feature>
<evidence type="ECO:0000256" key="1">
    <source>
        <dbReference type="SAM" id="MobiDB-lite"/>
    </source>
</evidence>
<feature type="compositionally biased region" description="Basic residues" evidence="1">
    <location>
        <begin position="130"/>
        <end position="143"/>
    </location>
</feature>
<keyword evidence="3" id="KW-1185">Reference proteome</keyword>
<protein>
    <submittedName>
        <fullName evidence="2">Uncharacterized protein</fullName>
    </submittedName>
</protein>
<evidence type="ECO:0000313" key="2">
    <source>
        <dbReference type="EMBL" id="KAF2494674.1"/>
    </source>
</evidence>
<dbReference type="AlphaFoldDB" id="A0A6A6QR73"/>
<reference evidence="2" key="1">
    <citation type="journal article" date="2020" name="Stud. Mycol.">
        <title>101 Dothideomycetes genomes: a test case for predicting lifestyles and emergence of pathogens.</title>
        <authorList>
            <person name="Haridas S."/>
            <person name="Albert R."/>
            <person name="Binder M."/>
            <person name="Bloem J."/>
            <person name="Labutti K."/>
            <person name="Salamov A."/>
            <person name="Andreopoulos B."/>
            <person name="Baker S."/>
            <person name="Barry K."/>
            <person name="Bills G."/>
            <person name="Bluhm B."/>
            <person name="Cannon C."/>
            <person name="Castanera R."/>
            <person name="Culley D."/>
            <person name="Daum C."/>
            <person name="Ezra D."/>
            <person name="Gonzalez J."/>
            <person name="Henrissat B."/>
            <person name="Kuo A."/>
            <person name="Liang C."/>
            <person name="Lipzen A."/>
            <person name="Lutzoni F."/>
            <person name="Magnuson J."/>
            <person name="Mondo S."/>
            <person name="Nolan M."/>
            <person name="Ohm R."/>
            <person name="Pangilinan J."/>
            <person name="Park H.-J."/>
            <person name="Ramirez L."/>
            <person name="Alfaro M."/>
            <person name="Sun H."/>
            <person name="Tritt A."/>
            <person name="Yoshinaga Y."/>
            <person name="Zwiers L.-H."/>
            <person name="Turgeon B."/>
            <person name="Goodwin S."/>
            <person name="Spatafora J."/>
            <person name="Crous P."/>
            <person name="Grigoriev I."/>
        </authorList>
    </citation>
    <scope>NUCLEOTIDE SEQUENCE</scope>
    <source>
        <strain evidence="2">CBS 269.34</strain>
    </source>
</reference>
<organism evidence="2 3">
    <name type="scientific">Lophium mytilinum</name>
    <dbReference type="NCBI Taxonomy" id="390894"/>
    <lineage>
        <taxon>Eukaryota</taxon>
        <taxon>Fungi</taxon>
        <taxon>Dikarya</taxon>
        <taxon>Ascomycota</taxon>
        <taxon>Pezizomycotina</taxon>
        <taxon>Dothideomycetes</taxon>
        <taxon>Pleosporomycetidae</taxon>
        <taxon>Mytilinidiales</taxon>
        <taxon>Mytilinidiaceae</taxon>
        <taxon>Lophium</taxon>
    </lineage>
</organism>
<dbReference type="Proteomes" id="UP000799750">
    <property type="component" value="Unassembled WGS sequence"/>
</dbReference>
<accession>A0A6A6QR73</accession>